<sequence length="274" mass="31164">MMVLGKVLGAFFGYLLGNIPGLLLGIFLGHKFDKAKQSVIFSGGSRSDDQQQRQQAYFRSAFSVMGHVAKAKGQVTKNEIRLASDIMDRMDLHGESRRQAQDAFREGKESDFPLDDVLNDVRCNCSERFDLLQFFLELQIQAAYADGYVHPSERHILYTVAGVLGFSPHQLEQRLTMQEAAFHFYQQQSHGGNQQPWHPDYSDKRLQNAYTILGIDASKSGKDIKHAYRKLMNEHHPDKLVAKGLPPEMMELAKQKTQEIQAAYDLIKKEKGFK</sequence>
<dbReference type="FunFam" id="1.10.287.110:FF:000011">
    <property type="entry name" value="Co-chaperone protein DjlA"/>
    <property type="match status" value="1"/>
</dbReference>
<comment type="function">
    <text evidence="7">Regulatory DnaK co-chaperone. Direct interaction between DnaK and DjlA is needed for the induction of the wcaABCDE operon, involved in the synthesis of a colanic acid polysaccharide capsule, possibly through activation of the RcsB/RcsC phosphotransfer signaling pathway. The colanic acid capsule may help the bacterium survive conditions outside the host.</text>
</comment>
<dbReference type="SUPFAM" id="SSF46565">
    <property type="entry name" value="Chaperone J-domain"/>
    <property type="match status" value="1"/>
</dbReference>
<accession>A0A2A5T1U6</accession>
<evidence type="ECO:0000313" key="9">
    <source>
        <dbReference type="EMBL" id="PCS22133.1"/>
    </source>
</evidence>
<feature type="topological domain" description="Periplasmic" evidence="7">
    <location>
        <begin position="1"/>
        <end position="6"/>
    </location>
</feature>
<keyword evidence="4 7" id="KW-1133">Transmembrane helix</keyword>
<dbReference type="GO" id="GO:0005886">
    <property type="term" value="C:plasma membrane"/>
    <property type="evidence" value="ECO:0007669"/>
    <property type="project" value="UniProtKB-SubCell"/>
</dbReference>
<dbReference type="PRINTS" id="PR00625">
    <property type="entry name" value="JDOMAIN"/>
</dbReference>
<keyword evidence="5 7" id="KW-0472">Membrane</keyword>
<comment type="subcellular location">
    <subcellularLocation>
        <location evidence="7">Cell inner membrane</location>
        <topology evidence="7">Single-pass type III membrane protein</topology>
    </subcellularLocation>
</comment>
<dbReference type="GO" id="GO:0051087">
    <property type="term" value="F:protein-folding chaperone binding"/>
    <property type="evidence" value="ECO:0007669"/>
    <property type="project" value="InterPro"/>
</dbReference>
<dbReference type="RefSeq" id="WP_097356811.1">
    <property type="nucleotide sequence ID" value="NZ_CAWNJE010000025.1"/>
</dbReference>
<feature type="topological domain" description="Cytoplasmic" evidence="7">
    <location>
        <begin position="31"/>
        <end position="274"/>
    </location>
</feature>
<evidence type="ECO:0000256" key="4">
    <source>
        <dbReference type="ARBA" id="ARBA00022989"/>
    </source>
</evidence>
<keyword evidence="1 7" id="KW-1003">Cell membrane</keyword>
<dbReference type="Pfam" id="PF00226">
    <property type="entry name" value="DnaJ"/>
    <property type="match status" value="1"/>
</dbReference>
<evidence type="ECO:0000256" key="5">
    <source>
        <dbReference type="ARBA" id="ARBA00023136"/>
    </source>
</evidence>
<evidence type="ECO:0000259" key="8">
    <source>
        <dbReference type="PROSITE" id="PS50076"/>
    </source>
</evidence>
<keyword evidence="6 7" id="KW-0143">Chaperone</keyword>
<proteinExistence type="inferred from homology"/>
<dbReference type="AlphaFoldDB" id="A0A2A5T1U6"/>
<organism evidence="9 10">
    <name type="scientific">Candidatus Enterovibrio escicola</name>
    <dbReference type="NCBI Taxonomy" id="1927127"/>
    <lineage>
        <taxon>Bacteria</taxon>
        <taxon>Pseudomonadati</taxon>
        <taxon>Pseudomonadota</taxon>
        <taxon>Gammaproteobacteria</taxon>
        <taxon>Vibrionales</taxon>
        <taxon>Vibrionaceae</taxon>
        <taxon>Enterovibrio</taxon>
    </lineage>
</organism>
<dbReference type="InterPro" id="IPR050817">
    <property type="entry name" value="DjlA_DnaK_co-chaperone"/>
</dbReference>
<dbReference type="InterPro" id="IPR007791">
    <property type="entry name" value="DjlA_N"/>
</dbReference>
<evidence type="ECO:0000313" key="10">
    <source>
        <dbReference type="Proteomes" id="UP000219020"/>
    </source>
</evidence>
<dbReference type="Proteomes" id="UP000219020">
    <property type="component" value="Unassembled WGS sequence"/>
</dbReference>
<dbReference type="OrthoDB" id="9782583at2"/>
<dbReference type="Gene3D" id="1.10.287.110">
    <property type="entry name" value="DnaJ domain"/>
    <property type="match status" value="1"/>
</dbReference>
<dbReference type="InterPro" id="IPR029024">
    <property type="entry name" value="TerB-like"/>
</dbReference>
<evidence type="ECO:0000256" key="1">
    <source>
        <dbReference type="ARBA" id="ARBA00022475"/>
    </source>
</evidence>
<protein>
    <recommendedName>
        <fullName evidence="7">Co-chaperone protein DjlA</fullName>
    </recommendedName>
</protein>
<dbReference type="Gene3D" id="1.10.3680.10">
    <property type="entry name" value="TerB-like"/>
    <property type="match status" value="1"/>
</dbReference>
<feature type="domain" description="J" evidence="8">
    <location>
        <begin position="208"/>
        <end position="274"/>
    </location>
</feature>
<dbReference type="HAMAP" id="MF_01153">
    <property type="entry name" value="DjlA"/>
    <property type="match status" value="1"/>
</dbReference>
<gene>
    <name evidence="7" type="primary">djlA</name>
    <name evidence="9" type="ORF">BTN49_2200</name>
</gene>
<dbReference type="InterPro" id="IPR001623">
    <property type="entry name" value="DnaJ_domain"/>
</dbReference>
<evidence type="ECO:0000256" key="7">
    <source>
        <dbReference type="HAMAP-Rule" id="MF_01153"/>
    </source>
</evidence>
<dbReference type="CDD" id="cd06257">
    <property type="entry name" value="DnaJ"/>
    <property type="match status" value="1"/>
</dbReference>
<reference evidence="10" key="1">
    <citation type="submission" date="2017-04" db="EMBL/GenBank/DDBJ databases">
        <title>Genome evolution of the luminous symbionts of deep sea anglerfish.</title>
        <authorList>
            <person name="Hendry T.A."/>
        </authorList>
    </citation>
    <scope>NUCLEOTIDE SEQUENCE [LARGE SCALE GENOMIC DNA]</scope>
</reference>
<dbReference type="GeneID" id="66952056"/>
<dbReference type="PROSITE" id="PS50076">
    <property type="entry name" value="DNAJ_2"/>
    <property type="match status" value="1"/>
</dbReference>
<evidence type="ECO:0000256" key="3">
    <source>
        <dbReference type="ARBA" id="ARBA00022692"/>
    </source>
</evidence>
<dbReference type="NCBIfam" id="NF006948">
    <property type="entry name" value="PRK09430.1"/>
    <property type="match status" value="1"/>
</dbReference>
<comment type="domain">
    <text evidence="7">The transmembrane domain is a dimerization domain.</text>
</comment>
<keyword evidence="3 7" id="KW-0812">Transmembrane</keyword>
<comment type="subunit">
    <text evidence="7">Homodimer.</text>
</comment>
<dbReference type="SMART" id="SM00271">
    <property type="entry name" value="DnaJ"/>
    <property type="match status" value="1"/>
</dbReference>
<dbReference type="InterPro" id="IPR036869">
    <property type="entry name" value="J_dom_sf"/>
</dbReference>
<keyword evidence="2 7" id="KW-0997">Cell inner membrane</keyword>
<evidence type="ECO:0000256" key="6">
    <source>
        <dbReference type="ARBA" id="ARBA00023186"/>
    </source>
</evidence>
<name>A0A2A5T1U6_9GAMM</name>
<dbReference type="Pfam" id="PF05099">
    <property type="entry name" value="TerB"/>
    <property type="match status" value="1"/>
</dbReference>
<dbReference type="EMBL" id="NBYY01000025">
    <property type="protein sequence ID" value="PCS22133.1"/>
    <property type="molecule type" value="Genomic_DNA"/>
</dbReference>
<dbReference type="CDD" id="cd07316">
    <property type="entry name" value="terB_like_DjlA"/>
    <property type="match status" value="1"/>
</dbReference>
<dbReference type="InterPro" id="IPR023749">
    <property type="entry name" value="DjlA"/>
</dbReference>
<keyword evidence="10" id="KW-1185">Reference proteome</keyword>
<dbReference type="PANTHER" id="PTHR24074">
    <property type="entry name" value="CO-CHAPERONE PROTEIN DJLA"/>
    <property type="match status" value="1"/>
</dbReference>
<comment type="caution">
    <text evidence="9">The sequence shown here is derived from an EMBL/GenBank/DDBJ whole genome shotgun (WGS) entry which is preliminary data.</text>
</comment>
<evidence type="ECO:0000256" key="2">
    <source>
        <dbReference type="ARBA" id="ARBA00022519"/>
    </source>
</evidence>